<feature type="compositionally biased region" description="Low complexity" evidence="1">
    <location>
        <begin position="696"/>
        <end position="732"/>
    </location>
</feature>
<accession>A0A9P3LLY0</accession>
<evidence type="ECO:0000313" key="2">
    <source>
        <dbReference type="EMBL" id="GJF00229.1"/>
    </source>
</evidence>
<feature type="compositionally biased region" description="Polar residues" evidence="1">
    <location>
        <begin position="648"/>
        <end position="662"/>
    </location>
</feature>
<dbReference type="AlphaFoldDB" id="A0A9P3LLY0"/>
<comment type="caution">
    <text evidence="2">The sequence shown here is derived from an EMBL/GenBank/DDBJ whole genome shotgun (WGS) entry which is preliminary data.</text>
</comment>
<gene>
    <name evidence="2" type="ORF">PsYK624_165090</name>
</gene>
<feature type="compositionally biased region" description="Acidic residues" evidence="1">
    <location>
        <begin position="666"/>
        <end position="695"/>
    </location>
</feature>
<feature type="region of interest" description="Disordered" evidence="1">
    <location>
        <begin position="439"/>
        <end position="494"/>
    </location>
</feature>
<name>A0A9P3LLY0_9APHY</name>
<feature type="region of interest" description="Disordered" evidence="1">
    <location>
        <begin position="917"/>
        <end position="955"/>
    </location>
</feature>
<evidence type="ECO:0000256" key="1">
    <source>
        <dbReference type="SAM" id="MobiDB-lite"/>
    </source>
</evidence>
<feature type="compositionally biased region" description="Polar residues" evidence="1">
    <location>
        <begin position="462"/>
        <end position="479"/>
    </location>
</feature>
<sequence length="955" mass="104477">MTPPPSTELPPPPVSTQSPRSLTPAPSTTPPPPPVSTQSPRSITPPPSTPPPPPPVSTQSPPSITSPPSTQPAASIDINQYREDGMNGTQSSALTIDDDEAADEVEEALVHAMPKSKTKAERLAAVGKTAGNQGRFVKGGEIAEHLDSHRYRYDDIRKMTRGKVRALDSFWYDLRAEFWAKFGMKQVRDEWRGPEKDGPKGEFILAVNRHLKSWYSYRHLQNNRARATNEFMHMMRGLRKPTGPPRRLSAAQMYLSENVERVNEIFDAKGMVPHAEAIALRVSIAQELLDQEPEDVQTKWKAEAEQKWQELLGDYKEAKKGAPSRDPVVQKQARGNLAACLVPFWKVLEDYTGLRNYTLIAGNPPDPNDENAKFEVAVVNHGKTKELSARNFYAFDPDTFETQVMPAYTAFLAATQEGWRPTDTPQPRHVTFHDTEASIREEEEAAAEAEAAKADAARGHHPSNQNGGHAPSGSKTSSAPRAKSSMIPPPKAGPELRELLSRMSIADCRKEVARLSLIDDDDELEWTRENNVARNKLTMITLGLDAPLLPPGPGRAPRAAAEKRPNDADEYVASDHINAPSSPRATRSRTAAAASLPSQPSTASSPTPNAVSSAHSDEPTPIPAVDEDTTGLEEPEAAPTAPACDTVEGSNNAVMRKSQNNGPETNEPETNEPETNEPETNEPETSESEANEPETNEPTTNEPETNEPTTTEPATTEPATTEPATNELATNEPATNEPATNEPAVGSLDVSALPQGGRWIPVIYAMFMKEEVVPEMQATWRELLRDWVQLERALGFGYSSRGLPTPGRPKEVTWWVARGRKPRFQVDAEDRPSYADRFIQWWSACNPPWRERDPDGHPVPGGAGDWASMLKPGANGICTVIACLVGLSIAADVKTWTRSVRDVHWVVRQLLVAAAAQPQTPPHAPGTEAEAGRARGQKRKAAPEAAKKASKRSRR</sequence>
<feature type="compositionally biased region" description="Low complexity" evidence="1">
    <location>
        <begin position="579"/>
        <end position="614"/>
    </location>
</feature>
<proteinExistence type="predicted"/>
<evidence type="ECO:0000313" key="3">
    <source>
        <dbReference type="Proteomes" id="UP000703269"/>
    </source>
</evidence>
<feature type="region of interest" description="Disordered" evidence="1">
    <location>
        <begin position="544"/>
        <end position="752"/>
    </location>
</feature>
<dbReference type="OrthoDB" id="2746120at2759"/>
<keyword evidence="3" id="KW-1185">Reference proteome</keyword>
<dbReference type="Proteomes" id="UP000703269">
    <property type="component" value="Unassembled WGS sequence"/>
</dbReference>
<protein>
    <submittedName>
        <fullName evidence="2">Uncharacterized protein</fullName>
    </submittedName>
</protein>
<dbReference type="EMBL" id="BPQB01000141">
    <property type="protein sequence ID" value="GJF00229.1"/>
    <property type="molecule type" value="Genomic_DNA"/>
</dbReference>
<feature type="compositionally biased region" description="Low complexity" evidence="1">
    <location>
        <begin position="57"/>
        <end position="72"/>
    </location>
</feature>
<feature type="compositionally biased region" description="Pro residues" evidence="1">
    <location>
        <begin position="43"/>
        <end position="56"/>
    </location>
</feature>
<feature type="compositionally biased region" description="Pro residues" evidence="1">
    <location>
        <begin position="1"/>
        <end position="14"/>
    </location>
</feature>
<organism evidence="2 3">
    <name type="scientific">Phanerochaete sordida</name>
    <dbReference type="NCBI Taxonomy" id="48140"/>
    <lineage>
        <taxon>Eukaryota</taxon>
        <taxon>Fungi</taxon>
        <taxon>Dikarya</taxon>
        <taxon>Basidiomycota</taxon>
        <taxon>Agaricomycotina</taxon>
        <taxon>Agaricomycetes</taxon>
        <taxon>Polyporales</taxon>
        <taxon>Phanerochaetaceae</taxon>
        <taxon>Phanerochaete</taxon>
    </lineage>
</organism>
<feature type="region of interest" description="Disordered" evidence="1">
    <location>
        <begin position="1"/>
        <end position="77"/>
    </location>
</feature>
<reference evidence="2 3" key="1">
    <citation type="submission" date="2021-08" db="EMBL/GenBank/DDBJ databases">
        <title>Draft Genome Sequence of Phanerochaete sordida strain YK-624.</title>
        <authorList>
            <person name="Mori T."/>
            <person name="Dohra H."/>
            <person name="Suzuki T."/>
            <person name="Kawagishi H."/>
            <person name="Hirai H."/>
        </authorList>
    </citation>
    <scope>NUCLEOTIDE SEQUENCE [LARGE SCALE GENOMIC DNA]</scope>
    <source>
        <strain evidence="2 3">YK-624</strain>
    </source>
</reference>
<feature type="compositionally biased region" description="Acidic residues" evidence="1">
    <location>
        <begin position="625"/>
        <end position="636"/>
    </location>
</feature>